<protein>
    <submittedName>
        <fullName evidence="2">Uncharacterized protein</fullName>
    </submittedName>
</protein>
<feature type="transmembrane region" description="Helical" evidence="1">
    <location>
        <begin position="12"/>
        <end position="31"/>
    </location>
</feature>
<keyword evidence="1" id="KW-1133">Transmembrane helix</keyword>
<accession>A0A928Z4B2</accession>
<dbReference type="Proteomes" id="UP000625316">
    <property type="component" value="Unassembled WGS sequence"/>
</dbReference>
<feature type="transmembrane region" description="Helical" evidence="1">
    <location>
        <begin position="62"/>
        <end position="87"/>
    </location>
</feature>
<dbReference type="EMBL" id="JADEXQ010000028">
    <property type="protein sequence ID" value="MBE9030080.1"/>
    <property type="molecule type" value="Genomic_DNA"/>
</dbReference>
<sequence length="171" mass="18610">MKLPWQPKDYLFSLCMTIGMIITGFIVPRLTPAKLEIMGWAPFGALFLTLGMAKLKHRGSILLLILPLILIILPRSILIAGYLSLTVGFTELVGLRQNGYRTPRTRAFTIVTFFISSTLLAVISAGLFLGGKWLALLQNPLLVGGMAIGAAVVGIIGWTIGEMLWKKLANA</sequence>
<keyword evidence="3" id="KW-1185">Reference proteome</keyword>
<name>A0A928Z4B2_9CYAN</name>
<organism evidence="2 3">
    <name type="scientific">Romeriopsis navalis LEGE 11480</name>
    <dbReference type="NCBI Taxonomy" id="2777977"/>
    <lineage>
        <taxon>Bacteria</taxon>
        <taxon>Bacillati</taxon>
        <taxon>Cyanobacteriota</taxon>
        <taxon>Cyanophyceae</taxon>
        <taxon>Leptolyngbyales</taxon>
        <taxon>Leptolyngbyaceae</taxon>
        <taxon>Romeriopsis</taxon>
        <taxon>Romeriopsis navalis</taxon>
    </lineage>
</organism>
<gene>
    <name evidence="2" type="ORF">IQ266_10105</name>
</gene>
<reference evidence="2" key="1">
    <citation type="submission" date="2020-10" db="EMBL/GenBank/DDBJ databases">
        <authorList>
            <person name="Castelo-Branco R."/>
            <person name="Eusebio N."/>
            <person name="Adriana R."/>
            <person name="Vieira A."/>
            <person name="Brugerolle De Fraissinette N."/>
            <person name="Rezende De Castro R."/>
            <person name="Schneider M.P."/>
            <person name="Vasconcelos V."/>
            <person name="Leao P.N."/>
        </authorList>
    </citation>
    <scope>NUCLEOTIDE SEQUENCE</scope>
    <source>
        <strain evidence="2">LEGE 11480</strain>
    </source>
</reference>
<feature type="transmembrane region" description="Helical" evidence="1">
    <location>
        <begin position="37"/>
        <end position="55"/>
    </location>
</feature>
<keyword evidence="1" id="KW-0812">Transmembrane</keyword>
<evidence type="ECO:0000256" key="1">
    <source>
        <dbReference type="SAM" id="Phobius"/>
    </source>
</evidence>
<feature type="transmembrane region" description="Helical" evidence="1">
    <location>
        <begin position="107"/>
        <end position="129"/>
    </location>
</feature>
<comment type="caution">
    <text evidence="2">The sequence shown here is derived from an EMBL/GenBank/DDBJ whole genome shotgun (WGS) entry which is preliminary data.</text>
</comment>
<keyword evidence="1" id="KW-0472">Membrane</keyword>
<proteinExistence type="predicted"/>
<dbReference type="AlphaFoldDB" id="A0A928Z4B2"/>
<evidence type="ECO:0000313" key="3">
    <source>
        <dbReference type="Proteomes" id="UP000625316"/>
    </source>
</evidence>
<dbReference type="RefSeq" id="WP_264324907.1">
    <property type="nucleotide sequence ID" value="NZ_JADEXQ010000028.1"/>
</dbReference>
<evidence type="ECO:0000313" key="2">
    <source>
        <dbReference type="EMBL" id="MBE9030080.1"/>
    </source>
</evidence>
<feature type="transmembrane region" description="Helical" evidence="1">
    <location>
        <begin position="141"/>
        <end position="161"/>
    </location>
</feature>